<evidence type="ECO:0000313" key="4">
    <source>
        <dbReference type="EMBL" id="AIZ56062.1"/>
    </source>
</evidence>
<accession>A0A0A7LCQ3</accession>
<dbReference type="PANTHER" id="PTHR45759">
    <property type="entry name" value="NUCLEOLAR GTP-BINDING PROTEIN 1"/>
    <property type="match status" value="1"/>
</dbReference>
<keyword evidence="5" id="KW-1185">Reference proteome</keyword>
<dbReference type="AlphaFoldDB" id="A0A0A7LCQ3"/>
<feature type="domain" description="OBG-type G" evidence="3">
    <location>
        <begin position="201"/>
        <end position="368"/>
    </location>
</feature>
<dbReference type="STRING" id="1577791.Mpt1_c01610"/>
<evidence type="ECO:0000259" key="3">
    <source>
        <dbReference type="PROSITE" id="PS51710"/>
    </source>
</evidence>
<dbReference type="GO" id="GO:0005525">
    <property type="term" value="F:GTP binding"/>
    <property type="evidence" value="ECO:0007669"/>
    <property type="project" value="UniProtKB-KW"/>
</dbReference>
<gene>
    <name evidence="4" type="primary">obg</name>
    <name evidence="4" type="ORF">Mpt1_c01610</name>
</gene>
<proteinExistence type="predicted"/>
<protein>
    <submittedName>
        <fullName evidence="4">Obg protein</fullName>
    </submittedName>
</protein>
<dbReference type="CDD" id="cd01897">
    <property type="entry name" value="NOG"/>
    <property type="match status" value="1"/>
</dbReference>
<dbReference type="HOGENOM" id="CLU_011784_0_0_2"/>
<dbReference type="InterPro" id="IPR010674">
    <property type="entry name" value="NOG1_Rossman_fold_dom"/>
</dbReference>
<dbReference type="Proteomes" id="UP000030787">
    <property type="component" value="Chromosome"/>
</dbReference>
<name>A0A0A7LCQ3_9ARCH</name>
<dbReference type="PROSITE" id="PS51710">
    <property type="entry name" value="G_OBG"/>
    <property type="match status" value="1"/>
</dbReference>
<evidence type="ECO:0000256" key="2">
    <source>
        <dbReference type="ARBA" id="ARBA00023134"/>
    </source>
</evidence>
<dbReference type="InterPro" id="IPR005225">
    <property type="entry name" value="Small_GTP-bd"/>
</dbReference>
<dbReference type="KEGG" id="mear:Mpt1_c01610"/>
<keyword evidence="2" id="KW-0342">GTP-binding</keyword>
<keyword evidence="1" id="KW-0547">Nucleotide-binding</keyword>
<organism evidence="4 5">
    <name type="scientific">Candidatus Methanoplasma termitum</name>
    <dbReference type="NCBI Taxonomy" id="1577791"/>
    <lineage>
        <taxon>Archaea</taxon>
        <taxon>Methanobacteriati</taxon>
        <taxon>Thermoplasmatota</taxon>
        <taxon>Thermoplasmata</taxon>
        <taxon>Methanomassiliicoccales</taxon>
        <taxon>Methanomassiliicoccaceae</taxon>
        <taxon>Candidatus Methanoplasma</taxon>
    </lineage>
</organism>
<dbReference type="Pfam" id="PF17835">
    <property type="entry name" value="NOG1_N"/>
    <property type="match status" value="1"/>
</dbReference>
<dbReference type="NCBIfam" id="TIGR00231">
    <property type="entry name" value="small_GTP"/>
    <property type="match status" value="1"/>
</dbReference>
<evidence type="ECO:0000256" key="1">
    <source>
        <dbReference type="ARBA" id="ARBA00022741"/>
    </source>
</evidence>
<reference evidence="4 5" key="1">
    <citation type="journal article" date="2014" name="Appl. Environ. Microbiol.">
        <title>Comparative Genome Analysis of 'Candidatus Methanoplasma termitum' Indicates a New Mode of Energy Metabolism in the Seventh Order of Methanogens.</title>
        <authorList>
            <person name="Lang K."/>
            <person name="Schuldes J."/>
            <person name="Klingl A."/>
            <person name="Poehlein A."/>
            <person name="Daniel R."/>
            <person name="Brune A."/>
        </authorList>
    </citation>
    <scope>NUCLEOTIDE SEQUENCE [LARGE SCALE GENOMIC DNA]</scope>
    <source>
        <strain evidence="5">Mpt1</strain>
    </source>
</reference>
<dbReference type="Gene3D" id="3.40.50.300">
    <property type="entry name" value="P-loop containing nucleotide triphosphate hydrolases"/>
    <property type="match status" value="1"/>
</dbReference>
<sequence>MGTESDLHIGVIFNDSHTAKKEGIHELIIGDAYNLTMAGVSFKIPTVLSADELKDKSFKRAAKISKKGSDALDGKKKTALAKVTASADIVTTTINGYIEKFPRIEKREDFLPELIDLIIGIDQYKRSLGALNWAANRIEKLKNDSLRDIRGTKDASMIESHKNSFYGRMSSYIDRIDKDLLFLQEAKNKFRKLPAVDPKVPTVVVAGFPNVGKSSLVAKMSSATPQIASYPFTTKGIIIGHVKDDWRVFQLIDTPGLLDREFDDRNNIEKQAVLALRYLTDVMVFILDPSETCGYDMKKQNSLLDSVKKNFSGIPIIVAESKSDILKRENDHISFSAETGDGMDKLNEKILSLVRVIFRERAVESEEV</sequence>
<dbReference type="SUPFAM" id="SSF52540">
    <property type="entry name" value="P-loop containing nucleoside triphosphate hydrolases"/>
    <property type="match status" value="1"/>
</dbReference>
<dbReference type="InterPro" id="IPR027417">
    <property type="entry name" value="P-loop_NTPase"/>
</dbReference>
<dbReference type="InterPro" id="IPR031167">
    <property type="entry name" value="G_OBG"/>
</dbReference>
<dbReference type="InterPro" id="IPR006073">
    <property type="entry name" value="GTP-bd"/>
</dbReference>
<dbReference type="PRINTS" id="PR00326">
    <property type="entry name" value="GTP1OBG"/>
</dbReference>
<dbReference type="EMBL" id="CP010070">
    <property type="protein sequence ID" value="AIZ56062.1"/>
    <property type="molecule type" value="Genomic_DNA"/>
</dbReference>
<evidence type="ECO:0000313" key="5">
    <source>
        <dbReference type="Proteomes" id="UP000030787"/>
    </source>
</evidence>
<dbReference type="Pfam" id="PF06858">
    <property type="entry name" value="NOG1"/>
    <property type="match status" value="1"/>
</dbReference>
<dbReference type="InterPro" id="IPR041623">
    <property type="entry name" value="NOG1_N"/>
</dbReference>
<dbReference type="Gene3D" id="1.20.120.1190">
    <property type="match status" value="1"/>
</dbReference>